<evidence type="ECO:0000313" key="3">
    <source>
        <dbReference type="Proteomes" id="UP001607303"/>
    </source>
</evidence>
<evidence type="ECO:0000313" key="2">
    <source>
        <dbReference type="EMBL" id="KAL2744517.1"/>
    </source>
</evidence>
<comment type="caution">
    <text evidence="2">The sequence shown here is derived from an EMBL/GenBank/DDBJ whole genome shotgun (WGS) entry which is preliminary data.</text>
</comment>
<accession>A0ABD2CHG3</accession>
<name>A0ABD2CHG3_VESMC</name>
<reference evidence="2 3" key="1">
    <citation type="journal article" date="2024" name="Ann. Entomol. Soc. Am.">
        <title>Genomic analyses of the southern and eastern yellowjacket wasps (Hymenoptera: Vespidae) reveal evolutionary signatures of social life.</title>
        <authorList>
            <person name="Catto M.A."/>
            <person name="Caine P.B."/>
            <person name="Orr S.E."/>
            <person name="Hunt B.G."/>
            <person name="Goodisman M.A.D."/>
        </authorList>
    </citation>
    <scope>NUCLEOTIDE SEQUENCE [LARGE SCALE GENOMIC DNA]</scope>
    <source>
        <strain evidence="2">232</strain>
        <tissue evidence="2">Head and thorax</tissue>
    </source>
</reference>
<feature type="compositionally biased region" description="Polar residues" evidence="1">
    <location>
        <begin position="50"/>
        <end position="63"/>
    </location>
</feature>
<evidence type="ECO:0000256" key="1">
    <source>
        <dbReference type="SAM" id="MobiDB-lite"/>
    </source>
</evidence>
<dbReference type="Proteomes" id="UP001607303">
    <property type="component" value="Unassembled WGS sequence"/>
</dbReference>
<dbReference type="AlphaFoldDB" id="A0ABD2CHG3"/>
<keyword evidence="3" id="KW-1185">Reference proteome</keyword>
<dbReference type="EMBL" id="JAYRBN010000050">
    <property type="protein sequence ID" value="KAL2744517.1"/>
    <property type="molecule type" value="Genomic_DNA"/>
</dbReference>
<gene>
    <name evidence="2" type="ORF">V1477_007059</name>
</gene>
<protein>
    <submittedName>
        <fullName evidence="2">Uncharacterized protein</fullName>
    </submittedName>
</protein>
<sequence>MLYPHTTPNHEISSHTLFPSNAVRSKRPKLTEIRGDNLDMREKRGRTAHKNTLVTCDQSSPSQ</sequence>
<proteinExistence type="predicted"/>
<feature type="compositionally biased region" description="Polar residues" evidence="1">
    <location>
        <begin position="1"/>
        <end position="23"/>
    </location>
</feature>
<organism evidence="2 3">
    <name type="scientific">Vespula maculifrons</name>
    <name type="common">Eastern yellow jacket</name>
    <name type="synonym">Wasp</name>
    <dbReference type="NCBI Taxonomy" id="7453"/>
    <lineage>
        <taxon>Eukaryota</taxon>
        <taxon>Metazoa</taxon>
        <taxon>Ecdysozoa</taxon>
        <taxon>Arthropoda</taxon>
        <taxon>Hexapoda</taxon>
        <taxon>Insecta</taxon>
        <taxon>Pterygota</taxon>
        <taxon>Neoptera</taxon>
        <taxon>Endopterygota</taxon>
        <taxon>Hymenoptera</taxon>
        <taxon>Apocrita</taxon>
        <taxon>Aculeata</taxon>
        <taxon>Vespoidea</taxon>
        <taxon>Vespidae</taxon>
        <taxon>Vespinae</taxon>
        <taxon>Vespula</taxon>
    </lineage>
</organism>
<feature type="region of interest" description="Disordered" evidence="1">
    <location>
        <begin position="1"/>
        <end position="25"/>
    </location>
</feature>
<feature type="region of interest" description="Disordered" evidence="1">
    <location>
        <begin position="39"/>
        <end position="63"/>
    </location>
</feature>